<reference evidence="1" key="1">
    <citation type="submission" date="2020-06" db="EMBL/GenBank/DDBJ databases">
        <title>Unique genomic features of the anaerobic methanotrophic archaea.</title>
        <authorList>
            <person name="Chadwick G.L."/>
            <person name="Skennerton C.T."/>
            <person name="Laso-Perez R."/>
            <person name="Leu A.O."/>
            <person name="Speth D.R."/>
            <person name="Yu H."/>
            <person name="Morgan-Lang C."/>
            <person name="Hatzenpichler R."/>
            <person name="Goudeau D."/>
            <person name="Malmstrom R."/>
            <person name="Brazelton W.J."/>
            <person name="Woyke T."/>
            <person name="Hallam S.J."/>
            <person name="Tyson G.W."/>
            <person name="Wegener G."/>
            <person name="Boetius A."/>
            <person name="Orphan V."/>
        </authorList>
    </citation>
    <scope>NUCLEOTIDE SEQUENCE</scope>
</reference>
<evidence type="ECO:0000313" key="1">
    <source>
        <dbReference type="EMBL" id="QNO41892.1"/>
    </source>
</evidence>
<accession>A0A7G9Y1K8</accession>
<gene>
    <name evidence="1" type="ORF">FJLPHLKL_00001</name>
</gene>
<dbReference type="AlphaFoldDB" id="A0A7G9Y1K8"/>
<proteinExistence type="predicted"/>
<name>A0A7G9Y1K8_9EURY</name>
<sequence>MSSYDLATIALMQIWTLSKNPGIEKAFEKQDVDIVFLDLTGTIGGFLTAVESGVYGFDLTIEPAIESAFGYVEQNGGAIIAFCRSQGYNVFAKVFRSDELENGKVIDKIRDSIKKSTGTDINPEQMIKELSKYSY</sequence>
<protein>
    <submittedName>
        <fullName evidence="1">Uncharacterized protein</fullName>
    </submittedName>
</protein>
<organism evidence="1">
    <name type="scientific">Candidatus Methanogaster sp. ANME-2c ERB4</name>
    <dbReference type="NCBI Taxonomy" id="2759911"/>
    <lineage>
        <taxon>Archaea</taxon>
        <taxon>Methanobacteriati</taxon>
        <taxon>Methanobacteriota</taxon>
        <taxon>Stenosarchaea group</taxon>
        <taxon>Methanomicrobia</taxon>
        <taxon>Methanosarcinales</taxon>
        <taxon>ANME-2 cluster</taxon>
        <taxon>Candidatus Methanogasteraceae</taxon>
        <taxon>Candidatus Methanogaster</taxon>
    </lineage>
</organism>
<dbReference type="EMBL" id="MT630683">
    <property type="protein sequence ID" value="QNO41892.1"/>
    <property type="molecule type" value="Genomic_DNA"/>
</dbReference>